<protein>
    <submittedName>
        <fullName evidence="2">Putative low-complexity protein</fullName>
    </submittedName>
</protein>
<evidence type="ECO:0000313" key="2">
    <source>
        <dbReference type="EMBL" id="OAA75433.1"/>
    </source>
</evidence>
<dbReference type="OrthoDB" id="5429780at2759"/>
<comment type="caution">
    <text evidence="2">The sequence shown here is derived from an EMBL/GenBank/DDBJ whole genome shotgun (WGS) entry which is preliminary data.</text>
</comment>
<feature type="region of interest" description="Disordered" evidence="1">
    <location>
        <begin position="67"/>
        <end position="126"/>
    </location>
</feature>
<accession>A0A168FNW3</accession>
<dbReference type="AlphaFoldDB" id="A0A168FNW3"/>
<dbReference type="EMBL" id="AZHF01000005">
    <property type="protein sequence ID" value="OAA75433.1"/>
    <property type="molecule type" value="Genomic_DNA"/>
</dbReference>
<proteinExistence type="predicted"/>
<evidence type="ECO:0000256" key="1">
    <source>
        <dbReference type="SAM" id="MobiDB-lite"/>
    </source>
</evidence>
<evidence type="ECO:0000313" key="3">
    <source>
        <dbReference type="Proteomes" id="UP000076881"/>
    </source>
</evidence>
<sequence>MPAHCIGNLFCALDLEDLIRKGHLGPLNSSGDRELYEESQTAAGNFEPANFDPANFDPVSFDPANFGQGSLDRGTSDTANFDPGSLNPGNLNPDNFPLGTFDPGNLDPGNFPPGTFEPGTCDPDSSDPGNFVPGNFVPGNLARPQLTARRVWFPEHFISRRTLVILGFTHAKADELWNHWPGAEAALEPWDFEEPARSVFRARSVQRKFLALMMGVMDKAGNTAGSTDAAAMSLSGIRGRTVNPRELMSVWGLSRRAQDEILDPFKSVAVGQGFCQRWAREYIATRFFSLSRVWDDSLAREVALHEVIAAGAPGEGEARTMWEDLQKMAERTRFSDLQIPCWMLTPLVLFTRRRYS</sequence>
<name>A0A168FNW3_CORDF</name>
<keyword evidence="3" id="KW-1185">Reference proteome</keyword>
<gene>
    <name evidence="2" type="ORF">LEL_07421</name>
</gene>
<organism evidence="2 3">
    <name type="scientific">Akanthomyces lecanii RCEF 1005</name>
    <dbReference type="NCBI Taxonomy" id="1081108"/>
    <lineage>
        <taxon>Eukaryota</taxon>
        <taxon>Fungi</taxon>
        <taxon>Dikarya</taxon>
        <taxon>Ascomycota</taxon>
        <taxon>Pezizomycotina</taxon>
        <taxon>Sordariomycetes</taxon>
        <taxon>Hypocreomycetidae</taxon>
        <taxon>Hypocreales</taxon>
        <taxon>Cordycipitaceae</taxon>
        <taxon>Akanthomyces</taxon>
        <taxon>Cordyceps confragosa</taxon>
    </lineage>
</organism>
<reference evidence="2 3" key="1">
    <citation type="journal article" date="2016" name="Genome Biol. Evol.">
        <title>Divergent and convergent evolution of fungal pathogenicity.</title>
        <authorList>
            <person name="Shang Y."/>
            <person name="Xiao G."/>
            <person name="Zheng P."/>
            <person name="Cen K."/>
            <person name="Zhan S."/>
            <person name="Wang C."/>
        </authorList>
    </citation>
    <scope>NUCLEOTIDE SEQUENCE [LARGE SCALE GENOMIC DNA]</scope>
    <source>
        <strain evidence="2 3">RCEF 1005</strain>
    </source>
</reference>
<dbReference type="STRING" id="1081108.A0A168FNW3"/>
<dbReference type="Proteomes" id="UP000076881">
    <property type="component" value="Unassembled WGS sequence"/>
</dbReference>